<organism evidence="6 7">
    <name type="scientific">Cytobacillus purgationiresistens</name>
    <dbReference type="NCBI Taxonomy" id="863449"/>
    <lineage>
        <taxon>Bacteria</taxon>
        <taxon>Bacillati</taxon>
        <taxon>Bacillota</taxon>
        <taxon>Bacilli</taxon>
        <taxon>Bacillales</taxon>
        <taxon>Bacillaceae</taxon>
        <taxon>Cytobacillus</taxon>
    </lineage>
</organism>
<keyword evidence="7" id="KW-1185">Reference proteome</keyword>
<dbReference type="CDD" id="cd01536">
    <property type="entry name" value="PBP1_ABC_sugar_binding-like"/>
    <property type="match status" value="1"/>
</dbReference>
<dbReference type="Gene3D" id="3.40.50.2300">
    <property type="match status" value="2"/>
</dbReference>
<name>A0ABU0AM77_9BACI</name>
<feature type="signal peptide" evidence="4">
    <location>
        <begin position="1"/>
        <end position="24"/>
    </location>
</feature>
<evidence type="ECO:0000256" key="2">
    <source>
        <dbReference type="ARBA" id="ARBA00007639"/>
    </source>
</evidence>
<feature type="chain" id="PRO_5046666599" evidence="4">
    <location>
        <begin position="25"/>
        <end position="325"/>
    </location>
</feature>
<dbReference type="RefSeq" id="WP_307477667.1">
    <property type="nucleotide sequence ID" value="NZ_JAUSUB010000022.1"/>
</dbReference>
<dbReference type="Proteomes" id="UP001238088">
    <property type="component" value="Unassembled WGS sequence"/>
</dbReference>
<evidence type="ECO:0000256" key="1">
    <source>
        <dbReference type="ARBA" id="ARBA00004196"/>
    </source>
</evidence>
<dbReference type="InterPro" id="IPR028082">
    <property type="entry name" value="Peripla_BP_I"/>
</dbReference>
<comment type="subcellular location">
    <subcellularLocation>
        <location evidence="1">Cell envelope</location>
    </subcellularLocation>
</comment>
<reference evidence="6 7" key="1">
    <citation type="submission" date="2023-07" db="EMBL/GenBank/DDBJ databases">
        <title>Genomic Encyclopedia of Type Strains, Phase IV (KMG-IV): sequencing the most valuable type-strain genomes for metagenomic binning, comparative biology and taxonomic classification.</title>
        <authorList>
            <person name="Goeker M."/>
        </authorList>
    </citation>
    <scope>NUCLEOTIDE SEQUENCE [LARGE SCALE GENOMIC DNA]</scope>
    <source>
        <strain evidence="6 7">DSM 23494</strain>
    </source>
</reference>
<dbReference type="PANTHER" id="PTHR46847:SF1">
    <property type="entry name" value="D-ALLOSE-BINDING PERIPLASMIC PROTEIN-RELATED"/>
    <property type="match status" value="1"/>
</dbReference>
<protein>
    <submittedName>
        <fullName evidence="6">Ribose transport system substrate-binding protein</fullName>
    </submittedName>
</protein>
<feature type="domain" description="Periplasmic binding protein" evidence="5">
    <location>
        <begin position="44"/>
        <end position="300"/>
    </location>
</feature>
<comment type="similarity">
    <text evidence="2">Belongs to the bacterial solute-binding protein 2 family.</text>
</comment>
<dbReference type="EMBL" id="JAUSUB010000022">
    <property type="protein sequence ID" value="MDQ0272363.1"/>
    <property type="molecule type" value="Genomic_DNA"/>
</dbReference>
<proteinExistence type="inferred from homology"/>
<dbReference type="Pfam" id="PF13407">
    <property type="entry name" value="Peripla_BP_4"/>
    <property type="match status" value="1"/>
</dbReference>
<dbReference type="SUPFAM" id="SSF53822">
    <property type="entry name" value="Periplasmic binding protein-like I"/>
    <property type="match status" value="1"/>
</dbReference>
<sequence length="325" mass="34572">MKKMFSLVLVGVLLTMLISGCSSSATNQGSKNEPTEAASGQKTIGVLIAGQNAPYLASYVKGLQKEAEAQNVELVILDAEWKIDKQSFQMQNLITKKVDAIVLNAVDAKAIVPALVKAQSSNIPIIAGNVGLEEEGNKYIKAFTGADSITEGQGAAQLIKEALHGKGNIVQIIGSPGMEPTINRKKGFEEELAKIAPDIQIVASEVGGWDKAKSVTAMENLLTANPDIQGVYAHDDTMAVGAIQALKEHKKDSIKVVGIGGSAAGIDAIKVGDMYGTNLQSPVQDGVEAIKVAVKLINKENIEFFNYIEIPKITKENVANFTPEW</sequence>
<gene>
    <name evidence="6" type="ORF">J2S17_004255</name>
</gene>
<keyword evidence="3 4" id="KW-0732">Signal</keyword>
<accession>A0ABU0AM77</accession>
<evidence type="ECO:0000256" key="4">
    <source>
        <dbReference type="SAM" id="SignalP"/>
    </source>
</evidence>
<evidence type="ECO:0000313" key="7">
    <source>
        <dbReference type="Proteomes" id="UP001238088"/>
    </source>
</evidence>
<dbReference type="PANTHER" id="PTHR46847">
    <property type="entry name" value="D-ALLOSE-BINDING PERIPLASMIC PROTEIN-RELATED"/>
    <property type="match status" value="1"/>
</dbReference>
<comment type="caution">
    <text evidence="6">The sequence shown here is derived from an EMBL/GenBank/DDBJ whole genome shotgun (WGS) entry which is preliminary data.</text>
</comment>
<evidence type="ECO:0000313" key="6">
    <source>
        <dbReference type="EMBL" id="MDQ0272363.1"/>
    </source>
</evidence>
<evidence type="ECO:0000259" key="5">
    <source>
        <dbReference type="Pfam" id="PF13407"/>
    </source>
</evidence>
<dbReference type="InterPro" id="IPR025997">
    <property type="entry name" value="SBP_2_dom"/>
</dbReference>
<evidence type="ECO:0000256" key="3">
    <source>
        <dbReference type="ARBA" id="ARBA00022729"/>
    </source>
</evidence>
<dbReference type="PROSITE" id="PS51257">
    <property type="entry name" value="PROKAR_LIPOPROTEIN"/>
    <property type="match status" value="1"/>
</dbReference>